<keyword evidence="9" id="KW-0798">TonB box</keyword>
<evidence type="ECO:0000256" key="9">
    <source>
        <dbReference type="ARBA" id="ARBA00023077"/>
    </source>
</evidence>
<dbReference type="PANTHER" id="PTHR32552">
    <property type="entry name" value="FERRICHROME IRON RECEPTOR-RELATED"/>
    <property type="match status" value="1"/>
</dbReference>
<dbReference type="Pfam" id="PF07715">
    <property type="entry name" value="Plug"/>
    <property type="match status" value="1"/>
</dbReference>
<dbReference type="InterPro" id="IPR012910">
    <property type="entry name" value="Plug_dom"/>
</dbReference>
<evidence type="ECO:0000256" key="1">
    <source>
        <dbReference type="ARBA" id="ARBA00004571"/>
    </source>
</evidence>
<evidence type="ECO:0000313" key="15">
    <source>
        <dbReference type="Proteomes" id="UP000617628"/>
    </source>
</evidence>
<dbReference type="EMBL" id="JAENIL010000002">
    <property type="protein sequence ID" value="MBK1875518.1"/>
    <property type="molecule type" value="Genomic_DNA"/>
</dbReference>
<gene>
    <name evidence="14" type="ORF">JIN87_01495</name>
</gene>
<protein>
    <submittedName>
        <fullName evidence="14">TonB-dependent receptor</fullName>
    </submittedName>
</protein>
<keyword evidence="3" id="KW-1134">Transmembrane beta strand</keyword>
<dbReference type="InterPro" id="IPR036942">
    <property type="entry name" value="Beta-barrel_TonB_sf"/>
</dbReference>
<feature type="domain" description="TonB-dependent receptor plug" evidence="13">
    <location>
        <begin position="63"/>
        <end position="156"/>
    </location>
</feature>
<evidence type="ECO:0000256" key="2">
    <source>
        <dbReference type="ARBA" id="ARBA00022448"/>
    </source>
</evidence>
<keyword evidence="4" id="KW-0410">Iron transport</keyword>
<dbReference type="InterPro" id="IPR037066">
    <property type="entry name" value="Plug_dom_sf"/>
</dbReference>
<evidence type="ECO:0000259" key="13">
    <source>
        <dbReference type="Pfam" id="PF07715"/>
    </source>
</evidence>
<evidence type="ECO:0000256" key="12">
    <source>
        <dbReference type="SAM" id="SignalP"/>
    </source>
</evidence>
<dbReference type="RefSeq" id="WP_200353735.1">
    <property type="nucleotide sequence ID" value="NZ_JAENIL010000002.1"/>
</dbReference>
<evidence type="ECO:0000256" key="3">
    <source>
        <dbReference type="ARBA" id="ARBA00022452"/>
    </source>
</evidence>
<keyword evidence="7" id="KW-0408">Iron</keyword>
<comment type="caution">
    <text evidence="14">The sequence shown here is derived from an EMBL/GenBank/DDBJ whole genome shotgun (WGS) entry which is preliminary data.</text>
</comment>
<reference evidence="14" key="1">
    <citation type="submission" date="2021-01" db="EMBL/GenBank/DDBJ databases">
        <title>Modified the classification status of verrucomicrobia.</title>
        <authorList>
            <person name="Feng X."/>
        </authorList>
    </citation>
    <scope>NUCLEOTIDE SEQUENCE</scope>
    <source>
        <strain evidence="14">KCTC 13126</strain>
    </source>
</reference>
<dbReference type="Gene3D" id="2.40.170.20">
    <property type="entry name" value="TonB-dependent receptor, beta-barrel domain"/>
    <property type="match status" value="1"/>
</dbReference>
<comment type="subcellular location">
    <subcellularLocation>
        <location evidence="1">Cell outer membrane</location>
        <topology evidence="1">Multi-pass membrane protein</topology>
    </subcellularLocation>
</comment>
<evidence type="ECO:0000256" key="10">
    <source>
        <dbReference type="ARBA" id="ARBA00023136"/>
    </source>
</evidence>
<proteinExistence type="predicted"/>
<dbReference type="GO" id="GO:0006826">
    <property type="term" value="P:iron ion transport"/>
    <property type="evidence" value="ECO:0007669"/>
    <property type="project" value="UniProtKB-KW"/>
</dbReference>
<feature type="signal peptide" evidence="12">
    <location>
        <begin position="1"/>
        <end position="25"/>
    </location>
</feature>
<evidence type="ECO:0000256" key="6">
    <source>
        <dbReference type="ARBA" id="ARBA00022729"/>
    </source>
</evidence>
<keyword evidence="11" id="KW-0998">Cell outer membrane</keyword>
<dbReference type="PROSITE" id="PS01156">
    <property type="entry name" value="TONB_DEPENDENT_REC_2"/>
    <property type="match status" value="1"/>
</dbReference>
<dbReference type="GO" id="GO:0009279">
    <property type="term" value="C:cell outer membrane"/>
    <property type="evidence" value="ECO:0007669"/>
    <property type="project" value="UniProtKB-SubCell"/>
</dbReference>
<organism evidence="14 15">
    <name type="scientific">Pelagicoccus mobilis</name>
    <dbReference type="NCBI Taxonomy" id="415221"/>
    <lineage>
        <taxon>Bacteria</taxon>
        <taxon>Pseudomonadati</taxon>
        <taxon>Verrucomicrobiota</taxon>
        <taxon>Opitutia</taxon>
        <taxon>Puniceicoccales</taxon>
        <taxon>Pelagicoccaceae</taxon>
        <taxon>Pelagicoccus</taxon>
    </lineage>
</organism>
<keyword evidence="5" id="KW-0812">Transmembrane</keyword>
<dbReference type="SUPFAM" id="SSF56935">
    <property type="entry name" value="Porins"/>
    <property type="match status" value="1"/>
</dbReference>
<evidence type="ECO:0000256" key="11">
    <source>
        <dbReference type="ARBA" id="ARBA00023237"/>
    </source>
</evidence>
<dbReference type="AlphaFoldDB" id="A0A934RSC8"/>
<keyword evidence="14" id="KW-0675">Receptor</keyword>
<keyword evidence="6 12" id="KW-0732">Signal</keyword>
<keyword evidence="2" id="KW-0813">Transport</keyword>
<evidence type="ECO:0000256" key="8">
    <source>
        <dbReference type="ARBA" id="ARBA00023065"/>
    </source>
</evidence>
<accession>A0A934RSC8</accession>
<dbReference type="InterPro" id="IPR039426">
    <property type="entry name" value="TonB-dep_rcpt-like"/>
</dbReference>
<evidence type="ECO:0000256" key="4">
    <source>
        <dbReference type="ARBA" id="ARBA00022496"/>
    </source>
</evidence>
<keyword evidence="10" id="KW-0472">Membrane</keyword>
<feature type="chain" id="PRO_5036813241" evidence="12">
    <location>
        <begin position="26"/>
        <end position="875"/>
    </location>
</feature>
<keyword evidence="8" id="KW-0406">Ion transport</keyword>
<name>A0A934RSC8_9BACT</name>
<sequence>MPQTVRAALLAAGAVSLVATGTAQSDISEEELFELPPFTVDGSTDLGYQSSNTNSVSLVSTPIKDTPVSIEVLNGEVLRDLGLDNVNSAIDFATNAGNNEGGNGLQRNMNFRGLTTRFMRRNNFIWYTKSDNFSTDRVEVVRGPAALLYGDGEPGGLVNITSKKANYQSNFGEVALTLGSEGQKRATLDSNVTIVDGRLGLRIAGVKEDSDGWQDYTNMEKEGIFANVLFKPVKGLYISAEAEVVDTTHESPSIIPLYKPAGADWSMPITDLGFQDMIPGMNYDNITSYHSLFKERVQDWENYMAKVVWEPVENFAIEVTRNELTQTSVQNRFNGAINVYGPGEGGNPLDTYAMKYYPERFYSNNEMDTTRAVATYSWEMGENPQRVILGYIDESDAFFGEQQRPYNRDGNGSFLAGGWHALEDGPIAFTKEDIPDTHSEWGNDYFGIGWQKISPDGWTARPHWLAPADWEFVRPETVPNWWWGPILDERQTEAYFGALQNEFFDGKLKTLVGFRDDDYKKFNTRFEPTLKDEASEDSINAGFTYQINENVNAYLNYSETFKAAGSFRRDPYNEGLLAAIGEGVEGGIKYDLGSGWSGILTYYQTDFLGDAVQMSGVDRDIIDPNGINGRNGSNWVQADTTSEGVEIQAVGVPSKNLTVSLGFAYTDAKVANDTVYQIMFNDAFYADASGNPVDADGNALMIGEGDDARAVTLADIEQDQYGKITNAGDLGLVGTGEKGLFVNQVTGAPMADHNAVNGGERTAPYAGLSFNAWARYTFTEGAMKDWFLGGHMRFADDNYAGYTGSVAAGNRTAHERPSYALFGMFGGFERDYESFTFRAQVNIDNLFDKEYEHGFYAARWLQAPRIAKVTTTFSF</sequence>
<dbReference type="PANTHER" id="PTHR32552:SF68">
    <property type="entry name" value="FERRICHROME OUTER MEMBRANE TRANSPORTER_PHAGE RECEPTOR"/>
    <property type="match status" value="1"/>
</dbReference>
<evidence type="ECO:0000256" key="7">
    <source>
        <dbReference type="ARBA" id="ARBA00023004"/>
    </source>
</evidence>
<dbReference type="InterPro" id="IPR010917">
    <property type="entry name" value="TonB_rcpt_CS"/>
</dbReference>
<dbReference type="Proteomes" id="UP000617628">
    <property type="component" value="Unassembled WGS sequence"/>
</dbReference>
<dbReference type="Gene3D" id="2.170.130.10">
    <property type="entry name" value="TonB-dependent receptor, plug domain"/>
    <property type="match status" value="1"/>
</dbReference>
<evidence type="ECO:0000313" key="14">
    <source>
        <dbReference type="EMBL" id="MBK1875518.1"/>
    </source>
</evidence>
<keyword evidence="15" id="KW-1185">Reference proteome</keyword>
<evidence type="ECO:0000256" key="5">
    <source>
        <dbReference type="ARBA" id="ARBA00022692"/>
    </source>
</evidence>